<dbReference type="InterPro" id="IPR047817">
    <property type="entry name" value="ABC2_TM_bact-type"/>
</dbReference>
<feature type="transmembrane region" description="Helical" evidence="5">
    <location>
        <begin position="349"/>
        <end position="371"/>
    </location>
</feature>
<evidence type="ECO:0000256" key="5">
    <source>
        <dbReference type="SAM" id="Phobius"/>
    </source>
</evidence>
<comment type="subcellular location">
    <subcellularLocation>
        <location evidence="1">Membrane</location>
        <topology evidence="1">Multi-pass membrane protein</topology>
    </subcellularLocation>
</comment>
<dbReference type="Pfam" id="PF12698">
    <property type="entry name" value="ABC2_membrane_3"/>
    <property type="match status" value="1"/>
</dbReference>
<feature type="domain" description="ABC transmembrane type-2" evidence="6">
    <location>
        <begin position="144"/>
        <end position="374"/>
    </location>
</feature>
<name>A0A2P8C813_9BACT</name>
<dbReference type="GO" id="GO:0140359">
    <property type="term" value="F:ABC-type transporter activity"/>
    <property type="evidence" value="ECO:0007669"/>
    <property type="project" value="InterPro"/>
</dbReference>
<evidence type="ECO:0000313" key="7">
    <source>
        <dbReference type="EMBL" id="GET22218.1"/>
    </source>
</evidence>
<dbReference type="EMBL" id="BLAU01000001">
    <property type="protein sequence ID" value="GET22218.1"/>
    <property type="molecule type" value="Genomic_DNA"/>
</dbReference>
<dbReference type="RefSeq" id="WP_106543418.1">
    <property type="nucleotide sequence ID" value="NZ_BLAU01000001.1"/>
</dbReference>
<protein>
    <submittedName>
        <fullName evidence="7">ABC transporter permease</fullName>
    </submittedName>
    <submittedName>
        <fullName evidence="8">ABC-type multidrug transport system permease subunit</fullName>
    </submittedName>
</protein>
<sequence length="374" mass="41875">MNNRLSNHQLWQLTLSYSRELLREPGVLFWGIVFPILMSLGLGIAFTQKTDVVRKVAVIDASVDSTSIQHFLLTEAQANPEVAADSFRYSYTIPDKQMGNTTFLFRETDWKEAMVLLKRGQINVILTEQNGKPEYHFDPRNPDAQLTYIKLSGMLNGKVVNTPQDNGEIKPLTLAGTRYIDFLVPGLIAMNAMMSCMWGISYGIIDRRSKKLLRRMVATPMKKTNFLIAFITVRFVMNFIESALLVLVTWLVFGITIQGSIPGLLAIFMAGNLAFAGIAIFVSSHTANTEVGNGLINLVVMPMMVLSGIFFSYHNFPDWSIPVIQKLPLTMLADGIRGIFNEGLGMTDIALPFVILSAIGVFFFSLGLRFFKWH</sequence>
<dbReference type="PANTHER" id="PTHR43027">
    <property type="entry name" value="DOXORUBICIN RESISTANCE ABC TRANSPORTER PERMEASE PROTEIN DRRC-RELATED"/>
    <property type="match status" value="1"/>
</dbReference>
<evidence type="ECO:0000313" key="9">
    <source>
        <dbReference type="Proteomes" id="UP000240621"/>
    </source>
</evidence>
<evidence type="ECO:0000256" key="4">
    <source>
        <dbReference type="ARBA" id="ARBA00023136"/>
    </source>
</evidence>
<evidence type="ECO:0000256" key="3">
    <source>
        <dbReference type="ARBA" id="ARBA00022989"/>
    </source>
</evidence>
<keyword evidence="2 5" id="KW-0812">Transmembrane</keyword>
<feature type="transmembrane region" description="Helical" evidence="5">
    <location>
        <begin position="294"/>
        <end position="313"/>
    </location>
</feature>
<feature type="transmembrane region" description="Helical" evidence="5">
    <location>
        <begin position="226"/>
        <end position="253"/>
    </location>
</feature>
<accession>A0A2P8C813</accession>
<keyword evidence="3 5" id="KW-1133">Transmembrane helix</keyword>
<gene>
    <name evidence="8" type="ORF">CLV93_11178</name>
    <name evidence="7" type="ORF">JCM18694_24640</name>
</gene>
<dbReference type="GO" id="GO:0016020">
    <property type="term" value="C:membrane"/>
    <property type="evidence" value="ECO:0007669"/>
    <property type="project" value="UniProtKB-SubCell"/>
</dbReference>
<reference evidence="8 9" key="1">
    <citation type="submission" date="2018-03" db="EMBL/GenBank/DDBJ databases">
        <title>Genomic Encyclopedia of Archaeal and Bacterial Type Strains, Phase II (KMG-II): from individual species to whole genera.</title>
        <authorList>
            <person name="Goeker M."/>
        </authorList>
    </citation>
    <scope>NUCLEOTIDE SEQUENCE [LARGE SCALE GENOMIC DNA]</scope>
    <source>
        <strain evidence="8 9">DSM 27267</strain>
    </source>
</reference>
<proteinExistence type="predicted"/>
<dbReference type="PANTHER" id="PTHR43027:SF2">
    <property type="entry name" value="TRANSPORT PERMEASE PROTEIN"/>
    <property type="match status" value="1"/>
</dbReference>
<evidence type="ECO:0000313" key="8">
    <source>
        <dbReference type="EMBL" id="PSK81101.1"/>
    </source>
</evidence>
<dbReference type="InterPro" id="IPR013525">
    <property type="entry name" value="ABC2_TM"/>
</dbReference>
<feature type="transmembrane region" description="Helical" evidence="5">
    <location>
        <begin position="259"/>
        <end position="282"/>
    </location>
</feature>
<dbReference type="OrthoDB" id="9788252at2"/>
<evidence type="ECO:0000313" key="10">
    <source>
        <dbReference type="Proteomes" id="UP000396862"/>
    </source>
</evidence>
<keyword evidence="10" id="KW-1185">Reference proteome</keyword>
<organism evidence="8 9">
    <name type="scientific">Prolixibacter denitrificans</name>
    <dbReference type="NCBI Taxonomy" id="1541063"/>
    <lineage>
        <taxon>Bacteria</taxon>
        <taxon>Pseudomonadati</taxon>
        <taxon>Bacteroidota</taxon>
        <taxon>Bacteroidia</taxon>
        <taxon>Marinilabiliales</taxon>
        <taxon>Prolixibacteraceae</taxon>
        <taxon>Prolixibacter</taxon>
    </lineage>
</organism>
<comment type="caution">
    <text evidence="8">The sequence shown here is derived from an EMBL/GenBank/DDBJ whole genome shotgun (WGS) entry which is preliminary data.</text>
</comment>
<dbReference type="Proteomes" id="UP000240621">
    <property type="component" value="Unassembled WGS sequence"/>
</dbReference>
<evidence type="ECO:0000259" key="6">
    <source>
        <dbReference type="PROSITE" id="PS51012"/>
    </source>
</evidence>
<dbReference type="EMBL" id="PYGC01000011">
    <property type="protein sequence ID" value="PSK81101.1"/>
    <property type="molecule type" value="Genomic_DNA"/>
</dbReference>
<dbReference type="PROSITE" id="PS51012">
    <property type="entry name" value="ABC_TM2"/>
    <property type="match status" value="1"/>
</dbReference>
<reference evidence="7 10" key="2">
    <citation type="submission" date="2019-10" db="EMBL/GenBank/DDBJ databases">
        <title>Prolixibacter strains distinguished by the presence of nitrate reductase genes were adept at nitrate-dependent anaerobic corrosion of metallic iron and carbon steel.</title>
        <authorList>
            <person name="Iino T."/>
            <person name="Shono N."/>
            <person name="Ito K."/>
            <person name="Nakamura R."/>
            <person name="Sueoka K."/>
            <person name="Harayama S."/>
            <person name="Ohkuma M."/>
        </authorList>
    </citation>
    <scope>NUCLEOTIDE SEQUENCE [LARGE SCALE GENOMIC DNA]</scope>
    <source>
        <strain evidence="7 10">MIC1-1</strain>
    </source>
</reference>
<feature type="transmembrane region" description="Helical" evidence="5">
    <location>
        <begin position="182"/>
        <end position="205"/>
    </location>
</feature>
<keyword evidence="4 5" id="KW-0472">Membrane</keyword>
<dbReference type="InterPro" id="IPR052902">
    <property type="entry name" value="ABC-2_transporter"/>
</dbReference>
<feature type="transmembrane region" description="Helical" evidence="5">
    <location>
        <begin position="27"/>
        <end position="46"/>
    </location>
</feature>
<dbReference type="Proteomes" id="UP000396862">
    <property type="component" value="Unassembled WGS sequence"/>
</dbReference>
<evidence type="ECO:0000256" key="2">
    <source>
        <dbReference type="ARBA" id="ARBA00022692"/>
    </source>
</evidence>
<evidence type="ECO:0000256" key="1">
    <source>
        <dbReference type="ARBA" id="ARBA00004141"/>
    </source>
</evidence>
<dbReference type="AlphaFoldDB" id="A0A2P8C813"/>